<proteinExistence type="predicted"/>
<organism evidence="1">
    <name type="scientific">Arundo donax</name>
    <name type="common">Giant reed</name>
    <name type="synonym">Donax arundinaceus</name>
    <dbReference type="NCBI Taxonomy" id="35708"/>
    <lineage>
        <taxon>Eukaryota</taxon>
        <taxon>Viridiplantae</taxon>
        <taxon>Streptophyta</taxon>
        <taxon>Embryophyta</taxon>
        <taxon>Tracheophyta</taxon>
        <taxon>Spermatophyta</taxon>
        <taxon>Magnoliopsida</taxon>
        <taxon>Liliopsida</taxon>
        <taxon>Poales</taxon>
        <taxon>Poaceae</taxon>
        <taxon>PACMAD clade</taxon>
        <taxon>Arundinoideae</taxon>
        <taxon>Arundineae</taxon>
        <taxon>Arundo</taxon>
    </lineage>
</organism>
<accession>A0A0A9GRP8</accession>
<dbReference type="AlphaFoldDB" id="A0A0A9GRP8"/>
<name>A0A0A9GRP8_ARUDO</name>
<evidence type="ECO:0000313" key="1">
    <source>
        <dbReference type="EMBL" id="JAE27092.1"/>
    </source>
</evidence>
<protein>
    <submittedName>
        <fullName evidence="1">Uncharacterized protein</fullName>
    </submittedName>
</protein>
<sequence length="62" mass="7351">MLPPVQNYNRYILASWFWFQNTCRLGFQGVIFPKNAAISHSLAMALKRRVHNPREQPCKYIK</sequence>
<reference evidence="1" key="2">
    <citation type="journal article" date="2015" name="Data Brief">
        <title>Shoot transcriptome of the giant reed, Arundo donax.</title>
        <authorList>
            <person name="Barrero R.A."/>
            <person name="Guerrero F.D."/>
            <person name="Moolhuijzen P."/>
            <person name="Goolsby J.A."/>
            <person name="Tidwell J."/>
            <person name="Bellgard S.E."/>
            <person name="Bellgard M.I."/>
        </authorList>
    </citation>
    <scope>NUCLEOTIDE SEQUENCE</scope>
    <source>
        <tissue evidence="1">Shoot tissue taken approximately 20 cm above the soil surface</tissue>
    </source>
</reference>
<dbReference type="EMBL" id="GBRH01170804">
    <property type="protein sequence ID" value="JAE27092.1"/>
    <property type="molecule type" value="Transcribed_RNA"/>
</dbReference>
<reference evidence="1" key="1">
    <citation type="submission" date="2014-09" db="EMBL/GenBank/DDBJ databases">
        <authorList>
            <person name="Magalhaes I.L.F."/>
            <person name="Oliveira U."/>
            <person name="Santos F.R."/>
            <person name="Vidigal T.H.D.A."/>
            <person name="Brescovit A.D."/>
            <person name="Santos A.J."/>
        </authorList>
    </citation>
    <scope>NUCLEOTIDE SEQUENCE</scope>
    <source>
        <tissue evidence="1">Shoot tissue taken approximately 20 cm above the soil surface</tissue>
    </source>
</reference>